<evidence type="ECO:0000313" key="2">
    <source>
        <dbReference type="EMBL" id="CAI9720751.1"/>
    </source>
</evidence>
<feature type="compositionally biased region" description="Polar residues" evidence="1">
    <location>
        <begin position="86"/>
        <end position="100"/>
    </location>
</feature>
<feature type="compositionally biased region" description="Polar residues" evidence="1">
    <location>
        <begin position="121"/>
        <end position="131"/>
    </location>
</feature>
<name>A0AA36AR34_OCTVU</name>
<accession>A0AA36AR34</accession>
<dbReference type="AlphaFoldDB" id="A0AA36AR34"/>
<dbReference type="EMBL" id="OX597817">
    <property type="protein sequence ID" value="CAI9720751.1"/>
    <property type="molecule type" value="Genomic_DNA"/>
</dbReference>
<dbReference type="Proteomes" id="UP001162480">
    <property type="component" value="Chromosome 4"/>
</dbReference>
<reference evidence="2" key="1">
    <citation type="submission" date="2023-08" db="EMBL/GenBank/DDBJ databases">
        <authorList>
            <person name="Alioto T."/>
            <person name="Alioto T."/>
            <person name="Gomez Garrido J."/>
        </authorList>
    </citation>
    <scope>NUCLEOTIDE SEQUENCE</scope>
</reference>
<proteinExistence type="predicted"/>
<protein>
    <submittedName>
        <fullName evidence="2">Uncharacterized protein</fullName>
    </submittedName>
</protein>
<evidence type="ECO:0000313" key="3">
    <source>
        <dbReference type="Proteomes" id="UP001162480"/>
    </source>
</evidence>
<keyword evidence="3" id="KW-1185">Reference proteome</keyword>
<evidence type="ECO:0000256" key="1">
    <source>
        <dbReference type="SAM" id="MobiDB-lite"/>
    </source>
</evidence>
<organism evidence="2 3">
    <name type="scientific">Octopus vulgaris</name>
    <name type="common">Common octopus</name>
    <dbReference type="NCBI Taxonomy" id="6645"/>
    <lineage>
        <taxon>Eukaryota</taxon>
        <taxon>Metazoa</taxon>
        <taxon>Spiralia</taxon>
        <taxon>Lophotrochozoa</taxon>
        <taxon>Mollusca</taxon>
        <taxon>Cephalopoda</taxon>
        <taxon>Coleoidea</taxon>
        <taxon>Octopodiformes</taxon>
        <taxon>Octopoda</taxon>
        <taxon>Incirrata</taxon>
        <taxon>Octopodidae</taxon>
        <taxon>Octopus</taxon>
    </lineage>
</organism>
<sequence length="131" mass="14980">MHRNIYKKFFFIIVAGRALFRKTFQCNVHFGENMKDNVLNILIETIFSLNDIFSIPEEEDDYPYDIFMEPLELTDLADEDSENLEQADTNQHTQNLSGNQLRAPAELQSQSTKTKGKKIDTGSSAASSDRL</sequence>
<feature type="region of interest" description="Disordered" evidence="1">
    <location>
        <begin position="81"/>
        <end position="131"/>
    </location>
</feature>
<gene>
    <name evidence="2" type="ORF">OCTVUL_1B019768</name>
</gene>